<keyword evidence="3" id="KW-1185">Reference proteome</keyword>
<feature type="region of interest" description="Disordered" evidence="1">
    <location>
        <begin position="536"/>
        <end position="570"/>
    </location>
</feature>
<dbReference type="PRINTS" id="PR01228">
    <property type="entry name" value="EGGSHELL"/>
</dbReference>
<dbReference type="Proteomes" id="UP000007755">
    <property type="component" value="Unassembled WGS sequence"/>
</dbReference>
<evidence type="ECO:0000313" key="3">
    <source>
        <dbReference type="Proteomes" id="UP000007755"/>
    </source>
</evidence>
<dbReference type="InParanoid" id="F4X226"/>
<feature type="compositionally biased region" description="Gly residues" evidence="1">
    <location>
        <begin position="855"/>
        <end position="877"/>
    </location>
</feature>
<dbReference type="AlphaFoldDB" id="F4X226"/>
<feature type="region of interest" description="Disordered" evidence="1">
    <location>
        <begin position="850"/>
        <end position="883"/>
    </location>
</feature>
<protein>
    <submittedName>
        <fullName evidence="2">Uncharacterized protein</fullName>
    </submittedName>
</protein>
<feature type="region of interest" description="Disordered" evidence="1">
    <location>
        <begin position="1"/>
        <end position="24"/>
    </location>
</feature>
<reference evidence="2" key="1">
    <citation type="submission" date="2011-02" db="EMBL/GenBank/DDBJ databases">
        <title>The genome of the leaf-cutting ant Acromyrmex echinatior suggests key adaptations to social evolution and fungus farming.</title>
        <authorList>
            <person name="Nygaard S."/>
            <person name="Zhang G."/>
        </authorList>
    </citation>
    <scope>NUCLEOTIDE SEQUENCE</scope>
</reference>
<evidence type="ECO:0000256" key="1">
    <source>
        <dbReference type="SAM" id="MobiDB-lite"/>
    </source>
</evidence>
<proteinExistence type="predicted"/>
<dbReference type="OrthoDB" id="6784667at2759"/>
<feature type="compositionally biased region" description="Gly residues" evidence="1">
    <location>
        <begin position="540"/>
        <end position="550"/>
    </location>
</feature>
<accession>F4X226</accession>
<sequence length="883" mass="86911">MTGDRSLAERSPSQNALTRERETDLGVSRVKHAQEQIIRVCRAAGDVALGRARKQKRVTRYGLFLFLTARETVTVNSLLEESNPTGIGVNVQGITKVVLIVPRQVRRSPAVPWRPPGNYKKSSYGGNNFHRYTHYGRGNRYTKPFRPLSHGGDDFDHSPEVVNHVHVPHGKDISHSISFGKGYIPYDNIKSNNLPFVHERYAGTYGRQPDYPPTSFTSVGQDYAVSGTAHSYENPQLDSYFSDMENAARNELRGNVKDNINKYYGAHSIEKDLSLRNQQALSSIIEQSKDSLKGTEGLSSETSPAAYAHAASAANSANIPAATGVQGAVVVPAGIPSATIAGNKDGIVLQDTVSMDEYQRKLEELTKSWPNVLATGANFAATGISAPQQLHAGFPTTGLSGVGFGGSSGGVNWLPSFAQSKQSYAVREDHGDPTSYDFRSMTVQGTPYQHVSFGHEGVTAGIAPGAHGKTGYDCPRQQLLSIDIYGHIHNCHIKVIILANILSVGFATFGHEHVHIRIHLPEVVQQHEKHIIKYEDHGGGGHGGGGGGGGGDDHHIDVSGPGDIGGGHGGGFGGGHGGGYGGGGGFGGGFGGGHGGGGGFGGGHDIGGHDDIGGGGDIIVDHGGGHGGGGYGGGGGFGGGHGGGGYGGGGGGGIIIDHGGHGDSGGGGFGGGHGGGGYGGGGGGGGGIIIDHGGHGGGGGGGFGGGHGGGGYGGGGGGGGGIIIEHDEHGGGGGGYGGGGFGGGHGGGGGGFGGGGGYGGGHGGGFGGGHGGGFGGGHGGGFGGGHGGGFGGGGGYGGGGGFGGGHGGGGFGGHDIGGDDHGSSGYGNSISSDFGSSGHGGSSYSSGGFDSYSSGHGGGGGGGGGGGYGGGHSGGFSGYHKKK</sequence>
<dbReference type="eggNOG" id="ENOG502RI1W">
    <property type="taxonomic scope" value="Eukaryota"/>
</dbReference>
<evidence type="ECO:0000313" key="2">
    <source>
        <dbReference type="EMBL" id="EGI59442.1"/>
    </source>
</evidence>
<dbReference type="EMBL" id="GL888565">
    <property type="protein sequence ID" value="EGI59442.1"/>
    <property type="molecule type" value="Genomic_DNA"/>
</dbReference>
<name>F4X226_ACREC</name>
<gene>
    <name evidence="2" type="ORF">G5I_12347</name>
</gene>
<organism evidence="3">
    <name type="scientific">Acromyrmex echinatior</name>
    <name type="common">Panamanian leafcutter ant</name>
    <name type="synonym">Acromyrmex octospinosus echinatior</name>
    <dbReference type="NCBI Taxonomy" id="103372"/>
    <lineage>
        <taxon>Eukaryota</taxon>
        <taxon>Metazoa</taxon>
        <taxon>Ecdysozoa</taxon>
        <taxon>Arthropoda</taxon>
        <taxon>Hexapoda</taxon>
        <taxon>Insecta</taxon>
        <taxon>Pterygota</taxon>
        <taxon>Neoptera</taxon>
        <taxon>Endopterygota</taxon>
        <taxon>Hymenoptera</taxon>
        <taxon>Apocrita</taxon>
        <taxon>Aculeata</taxon>
        <taxon>Formicoidea</taxon>
        <taxon>Formicidae</taxon>
        <taxon>Myrmicinae</taxon>
        <taxon>Acromyrmex</taxon>
    </lineage>
</organism>